<feature type="transmembrane region" description="Helical" evidence="1">
    <location>
        <begin position="63"/>
        <end position="89"/>
    </location>
</feature>
<gene>
    <name evidence="2" type="ORF">CVLEPA_LOCUS15967</name>
</gene>
<sequence length="106" mass="12309">MITHKKVYESFVARVNKERVCAAESSFKQEMKLSAKKIFAKASLSNFERCATKKKKDICKRRFVLIKMLMAGVLQLVVPLINFFVLLFARVMNLIYSDNMLFLPIQ</sequence>
<evidence type="ECO:0000313" key="3">
    <source>
        <dbReference type="Proteomes" id="UP001642483"/>
    </source>
</evidence>
<proteinExistence type="predicted"/>
<organism evidence="2 3">
    <name type="scientific">Clavelina lepadiformis</name>
    <name type="common">Light-bulb sea squirt</name>
    <name type="synonym">Ascidia lepadiformis</name>
    <dbReference type="NCBI Taxonomy" id="159417"/>
    <lineage>
        <taxon>Eukaryota</taxon>
        <taxon>Metazoa</taxon>
        <taxon>Chordata</taxon>
        <taxon>Tunicata</taxon>
        <taxon>Ascidiacea</taxon>
        <taxon>Aplousobranchia</taxon>
        <taxon>Clavelinidae</taxon>
        <taxon>Clavelina</taxon>
    </lineage>
</organism>
<dbReference type="Proteomes" id="UP001642483">
    <property type="component" value="Unassembled WGS sequence"/>
</dbReference>
<dbReference type="EMBL" id="CAWYQH010000098">
    <property type="protein sequence ID" value="CAK8684859.1"/>
    <property type="molecule type" value="Genomic_DNA"/>
</dbReference>
<comment type="caution">
    <text evidence="2">The sequence shown here is derived from an EMBL/GenBank/DDBJ whole genome shotgun (WGS) entry which is preliminary data.</text>
</comment>
<keyword evidence="1" id="KW-0812">Transmembrane</keyword>
<reference evidence="2 3" key="1">
    <citation type="submission" date="2024-02" db="EMBL/GenBank/DDBJ databases">
        <authorList>
            <person name="Daric V."/>
            <person name="Darras S."/>
        </authorList>
    </citation>
    <scope>NUCLEOTIDE SEQUENCE [LARGE SCALE GENOMIC DNA]</scope>
</reference>
<protein>
    <submittedName>
        <fullName evidence="2">Uncharacterized protein</fullName>
    </submittedName>
</protein>
<evidence type="ECO:0000256" key="1">
    <source>
        <dbReference type="SAM" id="Phobius"/>
    </source>
</evidence>
<name>A0ABP0G224_CLALP</name>
<accession>A0ABP0G224</accession>
<evidence type="ECO:0000313" key="2">
    <source>
        <dbReference type="EMBL" id="CAK8684859.1"/>
    </source>
</evidence>
<keyword evidence="3" id="KW-1185">Reference proteome</keyword>
<keyword evidence="1" id="KW-0472">Membrane</keyword>
<keyword evidence="1" id="KW-1133">Transmembrane helix</keyword>